<sequence>MKTTKVAVLASDQLIGAESVGLVRNARELEHVDLAAAEVVLLIEHVVTRSSFAALHSCYPRLPATPRTRCVVVTDHLEPGTMTYALSCGLAAVLPLHEIDGQRLTQAILSVRQGNAHFPAHLQGELVSELARIHQDVLVPSGLTAAGLTEREVDVLTLLADGFDTDEIAAKLCYSERTVKNVLYRMMTRYNLGNRTEAVAFAVRAGVC</sequence>
<keyword evidence="6" id="KW-1185">Reference proteome</keyword>
<comment type="caution">
    <text evidence="5">The sequence shown here is derived from an EMBL/GenBank/DDBJ whole genome shotgun (WGS) entry which is preliminary data.</text>
</comment>
<dbReference type="InterPro" id="IPR000792">
    <property type="entry name" value="Tscrpt_reg_LuxR_C"/>
</dbReference>
<dbReference type="Pfam" id="PF00196">
    <property type="entry name" value="GerE"/>
    <property type="match status" value="1"/>
</dbReference>
<dbReference type="PANTHER" id="PTHR44688">
    <property type="entry name" value="DNA-BINDING TRANSCRIPTIONAL ACTIVATOR DEVR_DOSR"/>
    <property type="match status" value="1"/>
</dbReference>
<organism evidence="5 6">
    <name type="scientific">Crossiella cryophila</name>
    <dbReference type="NCBI Taxonomy" id="43355"/>
    <lineage>
        <taxon>Bacteria</taxon>
        <taxon>Bacillati</taxon>
        <taxon>Actinomycetota</taxon>
        <taxon>Actinomycetes</taxon>
        <taxon>Pseudonocardiales</taxon>
        <taxon>Pseudonocardiaceae</taxon>
        <taxon>Crossiella</taxon>
    </lineage>
</organism>
<feature type="domain" description="HTH luxR-type" evidence="4">
    <location>
        <begin position="141"/>
        <end position="206"/>
    </location>
</feature>
<keyword evidence="3" id="KW-0804">Transcription</keyword>
<dbReference type="EMBL" id="JACHMH010000001">
    <property type="protein sequence ID" value="MBB4678592.1"/>
    <property type="molecule type" value="Genomic_DNA"/>
</dbReference>
<dbReference type="Proteomes" id="UP000533598">
    <property type="component" value="Unassembled WGS sequence"/>
</dbReference>
<evidence type="ECO:0000313" key="6">
    <source>
        <dbReference type="Proteomes" id="UP000533598"/>
    </source>
</evidence>
<dbReference type="CDD" id="cd06170">
    <property type="entry name" value="LuxR_C_like"/>
    <property type="match status" value="1"/>
</dbReference>
<dbReference type="GO" id="GO:0003677">
    <property type="term" value="F:DNA binding"/>
    <property type="evidence" value="ECO:0007669"/>
    <property type="project" value="UniProtKB-KW"/>
</dbReference>
<evidence type="ECO:0000256" key="1">
    <source>
        <dbReference type="ARBA" id="ARBA00023015"/>
    </source>
</evidence>
<gene>
    <name evidence="5" type="ORF">HNR67_004710</name>
</gene>
<keyword evidence="2 5" id="KW-0238">DNA-binding</keyword>
<dbReference type="GO" id="GO:0006355">
    <property type="term" value="P:regulation of DNA-templated transcription"/>
    <property type="evidence" value="ECO:0007669"/>
    <property type="project" value="InterPro"/>
</dbReference>
<dbReference type="RefSeq" id="WP_185004443.1">
    <property type="nucleotide sequence ID" value="NZ_BAAAUI010000090.1"/>
</dbReference>
<protein>
    <submittedName>
        <fullName evidence="5">DNA-binding NarL/FixJ family response regulator</fullName>
    </submittedName>
</protein>
<dbReference type="SMART" id="SM00421">
    <property type="entry name" value="HTH_LUXR"/>
    <property type="match status" value="1"/>
</dbReference>
<evidence type="ECO:0000256" key="2">
    <source>
        <dbReference type="ARBA" id="ARBA00023125"/>
    </source>
</evidence>
<reference evidence="5 6" key="1">
    <citation type="submission" date="2020-08" db="EMBL/GenBank/DDBJ databases">
        <title>Sequencing the genomes of 1000 actinobacteria strains.</title>
        <authorList>
            <person name="Klenk H.-P."/>
        </authorList>
    </citation>
    <scope>NUCLEOTIDE SEQUENCE [LARGE SCALE GENOMIC DNA]</scope>
    <source>
        <strain evidence="5 6">DSM 44230</strain>
    </source>
</reference>
<dbReference type="AlphaFoldDB" id="A0A7W7FUU0"/>
<dbReference type="Gene3D" id="3.40.50.2300">
    <property type="match status" value="1"/>
</dbReference>
<name>A0A7W7FUU0_9PSEU</name>
<dbReference type="PROSITE" id="PS00622">
    <property type="entry name" value="HTH_LUXR_1"/>
    <property type="match status" value="1"/>
</dbReference>
<keyword evidence="1" id="KW-0805">Transcription regulation</keyword>
<proteinExistence type="predicted"/>
<accession>A0A7W7FUU0</accession>
<dbReference type="SUPFAM" id="SSF46894">
    <property type="entry name" value="C-terminal effector domain of the bipartite response regulators"/>
    <property type="match status" value="1"/>
</dbReference>
<dbReference type="PANTHER" id="PTHR44688:SF16">
    <property type="entry name" value="DNA-BINDING TRANSCRIPTIONAL ACTIVATOR DEVR_DOSR"/>
    <property type="match status" value="1"/>
</dbReference>
<dbReference type="PRINTS" id="PR00038">
    <property type="entry name" value="HTHLUXR"/>
</dbReference>
<evidence type="ECO:0000256" key="3">
    <source>
        <dbReference type="ARBA" id="ARBA00023163"/>
    </source>
</evidence>
<evidence type="ECO:0000313" key="5">
    <source>
        <dbReference type="EMBL" id="MBB4678592.1"/>
    </source>
</evidence>
<dbReference type="InterPro" id="IPR016032">
    <property type="entry name" value="Sig_transdc_resp-reg_C-effctor"/>
</dbReference>
<evidence type="ECO:0000259" key="4">
    <source>
        <dbReference type="PROSITE" id="PS50043"/>
    </source>
</evidence>
<dbReference type="PROSITE" id="PS50043">
    <property type="entry name" value="HTH_LUXR_2"/>
    <property type="match status" value="1"/>
</dbReference>